<dbReference type="SUPFAM" id="SSF54373">
    <property type="entry name" value="FAD-linked reductases, C-terminal domain"/>
    <property type="match status" value="1"/>
</dbReference>
<dbReference type="AlphaFoldDB" id="A0A6J3M1Y5"/>
<dbReference type="OrthoDB" id="10021397at2759"/>
<evidence type="ECO:0000259" key="5">
    <source>
        <dbReference type="Pfam" id="PF03959"/>
    </source>
</evidence>
<dbReference type="InterPro" id="IPR029058">
    <property type="entry name" value="AB_hydrolase_fold"/>
</dbReference>
<dbReference type="Proteomes" id="UP000504637">
    <property type="component" value="Unplaced"/>
</dbReference>
<dbReference type="FunFam" id="3.50.50.60:FF:000153">
    <property type="entry name" value="Salicylate hydroxylase, putative"/>
    <property type="match status" value="1"/>
</dbReference>
<reference evidence="7" key="2">
    <citation type="submission" date="2020-04" db="EMBL/GenBank/DDBJ databases">
        <authorList>
            <consortium name="NCBI Genome Project"/>
        </authorList>
    </citation>
    <scope>NUCLEOTIDE SEQUENCE</scope>
    <source>
        <strain evidence="7">CBS 342.82</strain>
    </source>
</reference>
<feature type="domain" description="FAD-binding" evidence="4">
    <location>
        <begin position="252"/>
        <end position="597"/>
    </location>
</feature>
<name>A0A6J3M1Y5_9PEZI</name>
<accession>A0A6J3M1Y5</accession>
<feature type="domain" description="Serine hydrolase" evidence="5">
    <location>
        <begin position="38"/>
        <end position="184"/>
    </location>
</feature>
<reference evidence="7" key="3">
    <citation type="submission" date="2025-08" db="UniProtKB">
        <authorList>
            <consortium name="RefSeq"/>
        </authorList>
    </citation>
    <scope>IDENTIFICATION</scope>
    <source>
        <strain evidence="7">CBS 342.82</strain>
    </source>
</reference>
<organism evidence="7">
    <name type="scientific">Dissoconium aciculare CBS 342.82</name>
    <dbReference type="NCBI Taxonomy" id="1314786"/>
    <lineage>
        <taxon>Eukaryota</taxon>
        <taxon>Fungi</taxon>
        <taxon>Dikarya</taxon>
        <taxon>Ascomycota</taxon>
        <taxon>Pezizomycotina</taxon>
        <taxon>Dothideomycetes</taxon>
        <taxon>Dothideomycetidae</taxon>
        <taxon>Mycosphaerellales</taxon>
        <taxon>Dissoconiaceae</taxon>
        <taxon>Dissoconium</taxon>
    </lineage>
</organism>
<evidence type="ECO:0000313" key="7">
    <source>
        <dbReference type="RefSeq" id="XP_033458545.1"/>
    </source>
</evidence>
<dbReference type="PANTHER" id="PTHR46720">
    <property type="entry name" value="HYDROXYLASE, PUTATIVE (AFU_ORTHOLOGUE AFUA_3G01460)-RELATED"/>
    <property type="match status" value="1"/>
</dbReference>
<dbReference type="SUPFAM" id="SSF51905">
    <property type="entry name" value="FAD/NAD(P)-binding domain"/>
    <property type="match status" value="1"/>
</dbReference>
<evidence type="ECO:0000313" key="6">
    <source>
        <dbReference type="Proteomes" id="UP000504637"/>
    </source>
</evidence>
<proteinExistence type="predicted"/>
<dbReference type="PRINTS" id="PR00420">
    <property type="entry name" value="RNGMNOXGNASE"/>
</dbReference>
<evidence type="ECO:0000259" key="4">
    <source>
        <dbReference type="Pfam" id="PF01494"/>
    </source>
</evidence>
<dbReference type="InterPro" id="IPR005645">
    <property type="entry name" value="FSH-like_dom"/>
</dbReference>
<keyword evidence="3" id="KW-0560">Oxidoreductase</keyword>
<dbReference type="PANTHER" id="PTHR46720:SF3">
    <property type="entry name" value="FAD-BINDING DOMAIN-CONTAINING PROTEIN-RELATED"/>
    <property type="match status" value="1"/>
</dbReference>
<dbReference type="InterPro" id="IPR036188">
    <property type="entry name" value="FAD/NAD-bd_sf"/>
</dbReference>
<keyword evidence="6" id="KW-1185">Reference proteome</keyword>
<dbReference type="GeneID" id="54364636"/>
<dbReference type="InterPro" id="IPR002938">
    <property type="entry name" value="FAD-bd"/>
</dbReference>
<keyword evidence="2" id="KW-0274">FAD</keyword>
<dbReference type="InterPro" id="IPR051104">
    <property type="entry name" value="FAD_monoxygenase"/>
</dbReference>
<dbReference type="Pfam" id="PF01494">
    <property type="entry name" value="FAD_binding_3"/>
    <property type="match status" value="1"/>
</dbReference>
<sequence>MASLLECDVPFETWLTIRSVRSRNTMPSGLYASSLHLPRILCLHGGGTNARIFRQQCRVLRKSLDDKFRFVFADAPFICSRPGPDVTSVYASQGPFRSWLPMFEDEPYRAPEEVVEAVDAALITAMCVDDLCGATGEWTAILGFSQGAKLAASLLFAQQKVEGNGSLANGLPEFRFAVLLAGRGPLVWLYPDITMPKGCVDAAALSTSTDMPDCTRWFESLAMTLDVTRGAMQARSGIGFDRSTSQEAKGLDIALVGGGIVGLILAAGLIRRGVNVQVYEQSRGFREIGAGIAFTANAIKCMEIIDPNIVLALRSGGSVSTSNDVDDPNDYLRWIDGYNQHDPSNELEQRLLFKLDAGYKGFEGTRRDQFLENLVKIIPAGIVHFNKRLETMQSVGSEGRVVLSFTDGTVTQADAVIGTDGIKSQVRKSLFGKDDPASDPQYTHKCAYRALVPMGEAEKALGVYKARNQHMHVGPLAHLMHYPVANGALINVTCFITDPKEWPKDLHTTQRGSRKDVEEAFSKWCAPVRNIIKQFPEELEKWAVFDMWEYPAPFYNKGKVCLAGDAAHASSPHHGAGACSGVEDVLCLVSLIEECLAHQSDVGTSIPKGRAIELAFQTYDSIRRSRSQWLVNSSRRVCDLYHQPEWAEPKKWVKAKTCFEEIKDRSHKIWHFDHADMVVRAISDYRKRAGYE</sequence>
<dbReference type="GO" id="GO:0071949">
    <property type="term" value="F:FAD binding"/>
    <property type="evidence" value="ECO:0007669"/>
    <property type="project" value="InterPro"/>
</dbReference>
<evidence type="ECO:0000256" key="1">
    <source>
        <dbReference type="ARBA" id="ARBA00022630"/>
    </source>
</evidence>
<dbReference type="RefSeq" id="XP_033458545.1">
    <property type="nucleotide sequence ID" value="XM_033606836.1"/>
</dbReference>
<gene>
    <name evidence="7" type="ORF">K489DRAFT_395198</name>
</gene>
<protein>
    <submittedName>
        <fullName evidence="7">Monooxygenase</fullName>
    </submittedName>
</protein>
<dbReference type="Pfam" id="PF03959">
    <property type="entry name" value="FSH1"/>
    <property type="match status" value="1"/>
</dbReference>
<dbReference type="GO" id="GO:0044550">
    <property type="term" value="P:secondary metabolite biosynthetic process"/>
    <property type="evidence" value="ECO:0007669"/>
    <property type="project" value="TreeGrafter"/>
</dbReference>
<evidence type="ECO:0000256" key="3">
    <source>
        <dbReference type="ARBA" id="ARBA00023002"/>
    </source>
</evidence>
<keyword evidence="1" id="KW-0285">Flavoprotein</keyword>
<dbReference type="Gene3D" id="3.50.50.60">
    <property type="entry name" value="FAD/NAD(P)-binding domain"/>
    <property type="match status" value="1"/>
</dbReference>
<dbReference type="SUPFAM" id="SSF53474">
    <property type="entry name" value="alpha/beta-Hydrolases"/>
    <property type="match status" value="1"/>
</dbReference>
<keyword evidence="7" id="KW-0503">Monooxygenase</keyword>
<dbReference type="Gene3D" id="3.40.50.1820">
    <property type="entry name" value="alpha/beta hydrolase"/>
    <property type="match status" value="1"/>
</dbReference>
<dbReference type="GO" id="GO:0004497">
    <property type="term" value="F:monooxygenase activity"/>
    <property type="evidence" value="ECO:0007669"/>
    <property type="project" value="UniProtKB-KW"/>
</dbReference>
<reference evidence="7" key="1">
    <citation type="submission" date="2020-01" db="EMBL/GenBank/DDBJ databases">
        <authorList>
            <consortium name="DOE Joint Genome Institute"/>
            <person name="Haridas S."/>
            <person name="Albert R."/>
            <person name="Binder M."/>
            <person name="Bloem J."/>
            <person name="Labutti K."/>
            <person name="Salamov A."/>
            <person name="Andreopoulos B."/>
            <person name="Baker S.E."/>
            <person name="Barry K."/>
            <person name="Bills G."/>
            <person name="Bluhm B.H."/>
            <person name="Cannon C."/>
            <person name="Castanera R."/>
            <person name="Culley D.E."/>
            <person name="Daum C."/>
            <person name="Ezra D."/>
            <person name="Gonzalez J.B."/>
            <person name="Henrissat B."/>
            <person name="Kuo A."/>
            <person name="Liang C."/>
            <person name="Lipzen A."/>
            <person name="Lutzoni F."/>
            <person name="Magnuson J."/>
            <person name="Mondo S."/>
            <person name="Nolan M."/>
            <person name="Ohm R."/>
            <person name="Pangilinan J."/>
            <person name="Park H.-J."/>
            <person name="Ramirez L."/>
            <person name="Alfaro M."/>
            <person name="Sun H."/>
            <person name="Tritt A."/>
            <person name="Yoshinaga Y."/>
            <person name="Zwiers L.-H."/>
            <person name="Turgeon B.G."/>
            <person name="Goodwin S.B."/>
            <person name="Spatafora J.W."/>
            <person name="Crous P.W."/>
            <person name="Grigoriev I.V."/>
        </authorList>
    </citation>
    <scope>NUCLEOTIDE SEQUENCE</scope>
    <source>
        <strain evidence="7">CBS 342.82</strain>
    </source>
</reference>
<evidence type="ECO:0000256" key="2">
    <source>
        <dbReference type="ARBA" id="ARBA00022827"/>
    </source>
</evidence>